<gene>
    <name evidence="1" type="ORF">GCM10007391_25570</name>
</gene>
<accession>A0A918JNZ5</accession>
<sequence>MLNLSFQVQSENFLSPGGVKDIGTGVMQGTKHRQNKLLNMFAQHDCPSCAALEVEMIVTSRQYPLKALGHENWNGMIPTEQSL</sequence>
<name>A0A918JNZ5_9ALTE</name>
<dbReference type="AlphaFoldDB" id="A0A918JNZ5"/>
<reference evidence="1" key="2">
    <citation type="submission" date="2020-09" db="EMBL/GenBank/DDBJ databases">
        <authorList>
            <person name="Sun Q."/>
            <person name="Kim S."/>
        </authorList>
    </citation>
    <scope>NUCLEOTIDE SEQUENCE</scope>
    <source>
        <strain evidence="1">KCTC 22164</strain>
    </source>
</reference>
<keyword evidence="2" id="KW-1185">Reference proteome</keyword>
<protein>
    <submittedName>
        <fullName evidence="1">Uncharacterized protein</fullName>
    </submittedName>
</protein>
<evidence type="ECO:0000313" key="1">
    <source>
        <dbReference type="EMBL" id="GGW90079.1"/>
    </source>
</evidence>
<reference evidence="1" key="1">
    <citation type="journal article" date="2014" name="Int. J. Syst. Evol. Microbiol.">
        <title>Complete genome sequence of Corynebacterium casei LMG S-19264T (=DSM 44701T), isolated from a smear-ripened cheese.</title>
        <authorList>
            <consortium name="US DOE Joint Genome Institute (JGI-PGF)"/>
            <person name="Walter F."/>
            <person name="Albersmeier A."/>
            <person name="Kalinowski J."/>
            <person name="Ruckert C."/>
        </authorList>
    </citation>
    <scope>NUCLEOTIDE SEQUENCE</scope>
    <source>
        <strain evidence="1">KCTC 22164</strain>
    </source>
</reference>
<evidence type="ECO:0000313" key="2">
    <source>
        <dbReference type="Proteomes" id="UP000631300"/>
    </source>
</evidence>
<comment type="caution">
    <text evidence="1">The sequence shown here is derived from an EMBL/GenBank/DDBJ whole genome shotgun (WGS) entry which is preliminary data.</text>
</comment>
<dbReference type="RefSeq" id="WP_189406994.1">
    <property type="nucleotide sequence ID" value="NZ_BMXP01000006.1"/>
</dbReference>
<dbReference type="EMBL" id="BMXP01000006">
    <property type="protein sequence ID" value="GGW90079.1"/>
    <property type="molecule type" value="Genomic_DNA"/>
</dbReference>
<proteinExistence type="predicted"/>
<dbReference type="Proteomes" id="UP000631300">
    <property type="component" value="Unassembled WGS sequence"/>
</dbReference>
<organism evidence="1 2">
    <name type="scientific">Alteromonas halophila</name>
    <dbReference type="NCBI Taxonomy" id="516698"/>
    <lineage>
        <taxon>Bacteria</taxon>
        <taxon>Pseudomonadati</taxon>
        <taxon>Pseudomonadota</taxon>
        <taxon>Gammaproteobacteria</taxon>
        <taxon>Alteromonadales</taxon>
        <taxon>Alteromonadaceae</taxon>
        <taxon>Alteromonas/Salinimonas group</taxon>
        <taxon>Alteromonas</taxon>
    </lineage>
</organism>